<dbReference type="STRING" id="1960309.SAMN03159343_1247"/>
<organism evidence="1 2">
    <name type="scientific">Klenkia marina</name>
    <dbReference type="NCBI Taxonomy" id="1960309"/>
    <lineage>
        <taxon>Bacteria</taxon>
        <taxon>Bacillati</taxon>
        <taxon>Actinomycetota</taxon>
        <taxon>Actinomycetes</taxon>
        <taxon>Geodermatophilales</taxon>
        <taxon>Geodermatophilaceae</taxon>
        <taxon>Klenkia</taxon>
    </lineage>
</organism>
<dbReference type="EMBL" id="FMUH01000002">
    <property type="protein sequence ID" value="SCX43517.1"/>
    <property type="molecule type" value="Genomic_DNA"/>
</dbReference>
<sequence length="183" mass="20093">MDGAADGSREASLARLRPLLRAVHEALVAGVAVSRQIHRQHGWQTAADPHLDRQLVRRHAMEQLRPWAASIGEQLTFDVGDTGGENLGLPMSGLIITTETDVVRVWHSEDGELPPGDTSALRTFYAQTPTSQLSLDGAPPVGNHLALLWADREGALTRLELVRPWARGGRHPEADWRVDLLRS</sequence>
<proteinExistence type="predicted"/>
<keyword evidence="2" id="KW-1185">Reference proteome</keyword>
<name>A0A1G4XQS4_9ACTN</name>
<evidence type="ECO:0000313" key="1">
    <source>
        <dbReference type="EMBL" id="SCX43517.1"/>
    </source>
</evidence>
<dbReference type="AlphaFoldDB" id="A0A1G4XQS4"/>
<accession>A0A1G4XQS4</accession>
<protein>
    <submittedName>
        <fullName evidence="1">Uncharacterized protein</fullName>
    </submittedName>
</protein>
<dbReference type="RefSeq" id="WP_243469730.1">
    <property type="nucleotide sequence ID" value="NZ_FMUH01000002.1"/>
</dbReference>
<gene>
    <name evidence="1" type="ORF">SAMN03159343_1247</name>
</gene>
<dbReference type="Proteomes" id="UP000198981">
    <property type="component" value="Unassembled WGS sequence"/>
</dbReference>
<evidence type="ECO:0000313" key="2">
    <source>
        <dbReference type="Proteomes" id="UP000198981"/>
    </source>
</evidence>
<reference evidence="2" key="1">
    <citation type="submission" date="2016-10" db="EMBL/GenBank/DDBJ databases">
        <authorList>
            <person name="Varghese N."/>
            <person name="Submissions S."/>
        </authorList>
    </citation>
    <scope>NUCLEOTIDE SEQUENCE [LARGE SCALE GENOMIC DNA]</scope>
    <source>
        <strain evidence="2">DSM 45722</strain>
    </source>
</reference>